<evidence type="ECO:0000259" key="3">
    <source>
        <dbReference type="PROSITE" id="PS50977"/>
    </source>
</evidence>
<dbReference type="PANTHER" id="PTHR30055:SF226">
    <property type="entry name" value="HTH-TYPE TRANSCRIPTIONAL REGULATOR PKSA"/>
    <property type="match status" value="1"/>
</dbReference>
<keyword evidence="5" id="KW-1185">Reference proteome</keyword>
<gene>
    <name evidence="4" type="ORF">GCM10010439_23750</name>
</gene>
<feature type="domain" description="HTH tetR-type" evidence="3">
    <location>
        <begin position="9"/>
        <end position="67"/>
    </location>
</feature>
<dbReference type="SUPFAM" id="SSF46689">
    <property type="entry name" value="Homeodomain-like"/>
    <property type="match status" value="1"/>
</dbReference>
<protein>
    <recommendedName>
        <fullName evidence="3">HTH tetR-type domain-containing protein</fullName>
    </recommendedName>
</protein>
<name>A0ABN3U9D3_9ACTN</name>
<dbReference type="Gene3D" id="1.10.357.10">
    <property type="entry name" value="Tetracycline Repressor, domain 2"/>
    <property type="match status" value="1"/>
</dbReference>
<dbReference type="RefSeq" id="WP_344450362.1">
    <property type="nucleotide sequence ID" value="NZ_BAAATZ010000007.1"/>
</dbReference>
<dbReference type="PANTHER" id="PTHR30055">
    <property type="entry name" value="HTH-TYPE TRANSCRIPTIONAL REGULATOR RUTR"/>
    <property type="match status" value="1"/>
</dbReference>
<evidence type="ECO:0000256" key="2">
    <source>
        <dbReference type="PROSITE-ProRule" id="PRU00335"/>
    </source>
</evidence>
<dbReference type="InterPro" id="IPR009057">
    <property type="entry name" value="Homeodomain-like_sf"/>
</dbReference>
<dbReference type="SUPFAM" id="SSF48498">
    <property type="entry name" value="Tetracyclin repressor-like, C-terminal domain"/>
    <property type="match status" value="1"/>
</dbReference>
<organism evidence="4 5">
    <name type="scientific">Actinocorallia aurantiaca</name>
    <dbReference type="NCBI Taxonomy" id="46204"/>
    <lineage>
        <taxon>Bacteria</taxon>
        <taxon>Bacillati</taxon>
        <taxon>Actinomycetota</taxon>
        <taxon>Actinomycetes</taxon>
        <taxon>Streptosporangiales</taxon>
        <taxon>Thermomonosporaceae</taxon>
        <taxon>Actinocorallia</taxon>
    </lineage>
</organism>
<reference evidence="4 5" key="1">
    <citation type="journal article" date="2019" name="Int. J. Syst. Evol. Microbiol.">
        <title>The Global Catalogue of Microorganisms (GCM) 10K type strain sequencing project: providing services to taxonomists for standard genome sequencing and annotation.</title>
        <authorList>
            <consortium name="The Broad Institute Genomics Platform"/>
            <consortium name="The Broad Institute Genome Sequencing Center for Infectious Disease"/>
            <person name="Wu L."/>
            <person name="Ma J."/>
        </authorList>
    </citation>
    <scope>NUCLEOTIDE SEQUENCE [LARGE SCALE GENOMIC DNA]</scope>
    <source>
        <strain evidence="4 5">JCM 8201</strain>
    </source>
</reference>
<evidence type="ECO:0000313" key="4">
    <source>
        <dbReference type="EMBL" id="GAA2724927.1"/>
    </source>
</evidence>
<evidence type="ECO:0000256" key="1">
    <source>
        <dbReference type="ARBA" id="ARBA00023125"/>
    </source>
</evidence>
<keyword evidence="1 2" id="KW-0238">DNA-binding</keyword>
<proteinExistence type="predicted"/>
<dbReference type="Proteomes" id="UP001501842">
    <property type="component" value="Unassembled WGS sequence"/>
</dbReference>
<feature type="DNA-binding region" description="H-T-H motif" evidence="2">
    <location>
        <begin position="30"/>
        <end position="49"/>
    </location>
</feature>
<sequence>MTSLSERGTQTRRRLLDAAAEELIRTGEVEVAAVARRAGVSVGLPYRYFGTQSGLLGALLARFYYQVDAVVFRGFPGETWVARERARMAALVRHLYADPLAPTILGQMSRDIQAAEVEAQYMRLIIDRAARNLAGARSRGEGAADGDLELLAACLMGGLRSALSLALNRTPRPDPEVLTEALWTFMKNITHPREALL</sequence>
<accession>A0ABN3U9D3</accession>
<dbReference type="Pfam" id="PF00440">
    <property type="entry name" value="TetR_N"/>
    <property type="match status" value="1"/>
</dbReference>
<dbReference type="InterPro" id="IPR001647">
    <property type="entry name" value="HTH_TetR"/>
</dbReference>
<dbReference type="InterPro" id="IPR036271">
    <property type="entry name" value="Tet_transcr_reg_TetR-rel_C_sf"/>
</dbReference>
<comment type="caution">
    <text evidence="4">The sequence shown here is derived from an EMBL/GenBank/DDBJ whole genome shotgun (WGS) entry which is preliminary data.</text>
</comment>
<dbReference type="InterPro" id="IPR050109">
    <property type="entry name" value="HTH-type_TetR-like_transc_reg"/>
</dbReference>
<evidence type="ECO:0000313" key="5">
    <source>
        <dbReference type="Proteomes" id="UP001501842"/>
    </source>
</evidence>
<dbReference type="EMBL" id="BAAATZ010000007">
    <property type="protein sequence ID" value="GAA2724927.1"/>
    <property type="molecule type" value="Genomic_DNA"/>
</dbReference>
<dbReference type="PROSITE" id="PS50977">
    <property type="entry name" value="HTH_TETR_2"/>
    <property type="match status" value="1"/>
</dbReference>